<dbReference type="GO" id="GO:0006782">
    <property type="term" value="P:protoporphyrinogen IX biosynthetic process"/>
    <property type="evidence" value="ECO:0007669"/>
    <property type="project" value="UniProtKB-UniRule"/>
</dbReference>
<dbReference type="InterPro" id="IPR003754">
    <property type="entry name" value="4pyrrol_synth_uPrphyn_synth"/>
</dbReference>
<protein>
    <recommendedName>
        <fullName evidence="7 9">Uroporphyrinogen-III synthase</fullName>
        <ecNumber evidence="3 9">4.2.1.75</ecNumber>
    </recommendedName>
</protein>
<dbReference type="SUPFAM" id="SSF69618">
    <property type="entry name" value="HemD-like"/>
    <property type="match status" value="1"/>
</dbReference>
<evidence type="ECO:0000256" key="6">
    <source>
        <dbReference type="ARBA" id="ARBA00037589"/>
    </source>
</evidence>
<dbReference type="EMBL" id="LAKJ01000013">
    <property type="protein sequence ID" value="KKI63511.1"/>
    <property type="molecule type" value="Genomic_DNA"/>
</dbReference>
<name>A0A0M2NUW4_STACC</name>
<dbReference type="AlphaFoldDB" id="A0A0M2NUW4"/>
<dbReference type="GO" id="GO:0004852">
    <property type="term" value="F:uroporphyrinogen-III synthase activity"/>
    <property type="evidence" value="ECO:0007669"/>
    <property type="project" value="UniProtKB-UniRule"/>
</dbReference>
<dbReference type="Gene3D" id="3.40.50.10090">
    <property type="match status" value="2"/>
</dbReference>
<dbReference type="PATRIC" id="fig|74704.6.peg.572"/>
<dbReference type="PANTHER" id="PTHR38042:SF1">
    <property type="entry name" value="UROPORPHYRINOGEN-III SYNTHASE, CHLOROPLASTIC"/>
    <property type="match status" value="1"/>
</dbReference>
<evidence type="ECO:0000256" key="4">
    <source>
        <dbReference type="ARBA" id="ARBA00023239"/>
    </source>
</evidence>
<dbReference type="Proteomes" id="UP000034455">
    <property type="component" value="Unassembled WGS sequence"/>
</dbReference>
<dbReference type="GO" id="GO:0006780">
    <property type="term" value="P:uroporphyrinogen III biosynthetic process"/>
    <property type="evidence" value="ECO:0007669"/>
    <property type="project" value="UniProtKB-UniRule"/>
</dbReference>
<gene>
    <name evidence="11" type="ORF">UF66_0558</name>
</gene>
<evidence type="ECO:0000256" key="9">
    <source>
        <dbReference type="RuleBase" id="RU366031"/>
    </source>
</evidence>
<dbReference type="InterPro" id="IPR039793">
    <property type="entry name" value="UROS/Hem4"/>
</dbReference>
<evidence type="ECO:0000256" key="2">
    <source>
        <dbReference type="ARBA" id="ARBA00008133"/>
    </source>
</evidence>
<comment type="caution">
    <text evidence="11">The sequence shown here is derived from an EMBL/GenBank/DDBJ whole genome shotgun (WGS) entry which is preliminary data.</text>
</comment>
<evidence type="ECO:0000256" key="8">
    <source>
        <dbReference type="ARBA" id="ARBA00048617"/>
    </source>
</evidence>
<dbReference type="EC" id="4.2.1.75" evidence="3 9"/>
<sequence>MRPVIVMTQTSKFEQNDKFILHKPFIDVEPLSFDLNLLDVDYDWLIFSSKNAVRYFQPFLSQVKVKNFAAIGAKTADYCKSLGLDVLFYPSDYSQEGFLKCFQTSKNSKILIPSSAYARPLLQESLSQQGYQVCKIDLYRPVPHTKNIEDVKHMIKNNELDVITFASSSAVRYFFEQSETPQFNQYYVIGQQTLNTIKQYGYDATISNIQTLDSLINKVEESWENDAI</sequence>
<evidence type="ECO:0000256" key="3">
    <source>
        <dbReference type="ARBA" id="ARBA00013109"/>
    </source>
</evidence>
<feature type="domain" description="Tetrapyrrole biosynthesis uroporphyrinogen III synthase" evidence="10">
    <location>
        <begin position="20"/>
        <end position="216"/>
    </location>
</feature>
<dbReference type="RefSeq" id="WP_019468487.1">
    <property type="nucleotide sequence ID" value="NZ_BKAS01000008.1"/>
</dbReference>
<evidence type="ECO:0000313" key="11">
    <source>
        <dbReference type="EMBL" id="KKI63511.1"/>
    </source>
</evidence>
<proteinExistence type="inferred from homology"/>
<dbReference type="GeneID" id="58097341"/>
<comment type="pathway">
    <text evidence="1 9">Porphyrin-containing compound metabolism; protoporphyrin-IX biosynthesis; coproporphyrinogen-III from 5-aminolevulinate: step 3/4.</text>
</comment>
<keyword evidence="5 9" id="KW-0627">Porphyrin biosynthesis</keyword>
<evidence type="ECO:0000256" key="5">
    <source>
        <dbReference type="ARBA" id="ARBA00023244"/>
    </source>
</evidence>
<accession>A0A0M2NUW4</accession>
<dbReference type="InterPro" id="IPR036108">
    <property type="entry name" value="4pyrrol_syn_uPrphyn_synt_sf"/>
</dbReference>
<comment type="function">
    <text evidence="6 9">Catalyzes cyclization of the linear tetrapyrrole, hydroxymethylbilane, to the macrocyclic uroporphyrinogen III.</text>
</comment>
<reference evidence="11 12" key="1">
    <citation type="submission" date="2015-03" db="EMBL/GenBank/DDBJ databases">
        <title>Genome Assembly of Staphylococcus cohnii subsp. cohnii strain G22B2.</title>
        <authorList>
            <person name="Nair G."/>
            <person name="Kaur G."/>
            <person name="Khatri I."/>
            <person name="Singh N.K."/>
            <person name="Sathyabama S."/>
            <person name="Maurya S.K."/>
            <person name="Subramanian S."/>
            <person name="Agrewala J.N."/>
            <person name="Mayilraj S."/>
        </authorList>
    </citation>
    <scope>NUCLEOTIDE SEQUENCE [LARGE SCALE GENOMIC DNA]</scope>
    <source>
        <strain evidence="11 12">G22B2</strain>
    </source>
</reference>
<comment type="similarity">
    <text evidence="2 9">Belongs to the uroporphyrinogen-III synthase family.</text>
</comment>
<dbReference type="PANTHER" id="PTHR38042">
    <property type="entry name" value="UROPORPHYRINOGEN-III SYNTHASE, CHLOROPLASTIC"/>
    <property type="match status" value="1"/>
</dbReference>
<keyword evidence="4 9" id="KW-0456">Lyase</keyword>
<evidence type="ECO:0000256" key="7">
    <source>
        <dbReference type="ARBA" id="ARBA00040167"/>
    </source>
</evidence>
<dbReference type="UniPathway" id="UPA00251">
    <property type="reaction ID" value="UER00320"/>
</dbReference>
<evidence type="ECO:0000259" key="10">
    <source>
        <dbReference type="Pfam" id="PF02602"/>
    </source>
</evidence>
<evidence type="ECO:0000256" key="1">
    <source>
        <dbReference type="ARBA" id="ARBA00004772"/>
    </source>
</evidence>
<evidence type="ECO:0000313" key="12">
    <source>
        <dbReference type="Proteomes" id="UP000034455"/>
    </source>
</evidence>
<comment type="catalytic activity">
    <reaction evidence="8 9">
        <text>hydroxymethylbilane = uroporphyrinogen III + H2O</text>
        <dbReference type="Rhea" id="RHEA:18965"/>
        <dbReference type="ChEBI" id="CHEBI:15377"/>
        <dbReference type="ChEBI" id="CHEBI:57308"/>
        <dbReference type="ChEBI" id="CHEBI:57845"/>
        <dbReference type="EC" id="4.2.1.75"/>
    </reaction>
</comment>
<organism evidence="11 12">
    <name type="scientific">Staphylococcus cohnii subsp. cohnii</name>
    <dbReference type="NCBI Taxonomy" id="74704"/>
    <lineage>
        <taxon>Bacteria</taxon>
        <taxon>Bacillati</taxon>
        <taxon>Bacillota</taxon>
        <taxon>Bacilli</taxon>
        <taxon>Bacillales</taxon>
        <taxon>Staphylococcaceae</taxon>
        <taxon>Staphylococcus</taxon>
        <taxon>Staphylococcus cohnii species complex</taxon>
    </lineage>
</organism>
<dbReference type="Pfam" id="PF02602">
    <property type="entry name" value="HEM4"/>
    <property type="match status" value="1"/>
</dbReference>
<dbReference type="CDD" id="cd06578">
    <property type="entry name" value="HemD"/>
    <property type="match status" value="1"/>
</dbReference>